<name>A0A9P4LXX0_9PEZI</name>
<feature type="compositionally biased region" description="Polar residues" evidence="2">
    <location>
        <begin position="456"/>
        <end position="466"/>
    </location>
</feature>
<dbReference type="PANTHER" id="PTHR13335:SF1">
    <property type="entry name" value="TARGET OF RAPAMYCIN COMPLEX 2 SUBUNIT MAPKAP1"/>
    <property type="match status" value="1"/>
</dbReference>
<dbReference type="Proteomes" id="UP000799776">
    <property type="component" value="Unassembled WGS sequence"/>
</dbReference>
<dbReference type="Pfam" id="PF16978">
    <property type="entry name" value="CRIM"/>
    <property type="match status" value="1"/>
</dbReference>
<dbReference type="AlphaFoldDB" id="A0A9P4LXX0"/>
<dbReference type="OrthoDB" id="241990at2759"/>
<dbReference type="InterPro" id="IPR031313">
    <property type="entry name" value="Sin1_PH_dom"/>
</dbReference>
<feature type="region of interest" description="Disordered" evidence="2">
    <location>
        <begin position="79"/>
        <end position="331"/>
    </location>
</feature>
<keyword evidence="6" id="KW-1185">Reference proteome</keyword>
<evidence type="ECO:0000313" key="6">
    <source>
        <dbReference type="Proteomes" id="UP000799776"/>
    </source>
</evidence>
<feature type="region of interest" description="Disordered" evidence="2">
    <location>
        <begin position="484"/>
        <end position="527"/>
    </location>
</feature>
<accession>A0A9P4LXX0</accession>
<dbReference type="GO" id="GO:0005546">
    <property type="term" value="F:phosphatidylinositol-4,5-bisphosphate binding"/>
    <property type="evidence" value="ECO:0007669"/>
    <property type="project" value="TreeGrafter"/>
</dbReference>
<dbReference type="GO" id="GO:0005737">
    <property type="term" value="C:cytoplasm"/>
    <property type="evidence" value="ECO:0007669"/>
    <property type="project" value="TreeGrafter"/>
</dbReference>
<evidence type="ECO:0000313" key="5">
    <source>
        <dbReference type="EMBL" id="KAF2086521.1"/>
    </source>
</evidence>
<dbReference type="InterPro" id="IPR008828">
    <property type="entry name" value="Sin1/Avo1"/>
</dbReference>
<feature type="compositionally biased region" description="Acidic residues" evidence="2">
    <location>
        <begin position="247"/>
        <end position="270"/>
    </location>
</feature>
<dbReference type="GO" id="GO:0031932">
    <property type="term" value="C:TORC2 complex"/>
    <property type="evidence" value="ECO:0007669"/>
    <property type="project" value="InterPro"/>
</dbReference>
<comment type="caution">
    <text evidence="5">The sequence shown here is derived from an EMBL/GenBank/DDBJ whole genome shotgun (WGS) entry which is preliminary data.</text>
</comment>
<feature type="compositionally biased region" description="Acidic residues" evidence="2">
    <location>
        <begin position="120"/>
        <end position="136"/>
    </location>
</feature>
<evidence type="ECO:0000259" key="3">
    <source>
        <dbReference type="Pfam" id="PF16978"/>
    </source>
</evidence>
<comment type="similarity">
    <text evidence="1">Belongs to the SIN1 family.</text>
</comment>
<evidence type="ECO:0000256" key="2">
    <source>
        <dbReference type="SAM" id="MobiDB-lite"/>
    </source>
</evidence>
<dbReference type="Pfam" id="PF16979">
    <property type="entry name" value="SIN1_PH"/>
    <property type="match status" value="1"/>
</dbReference>
<dbReference type="Gene3D" id="2.30.29.30">
    <property type="entry name" value="Pleckstrin-homology domain (PH domain)/Phosphotyrosine-binding domain (PTB)"/>
    <property type="match status" value="1"/>
</dbReference>
<dbReference type="EMBL" id="ML978724">
    <property type="protein sequence ID" value="KAF2086521.1"/>
    <property type="molecule type" value="Genomic_DNA"/>
</dbReference>
<feature type="compositionally biased region" description="Polar residues" evidence="2">
    <location>
        <begin position="495"/>
        <end position="527"/>
    </location>
</feature>
<dbReference type="InterPro" id="IPR011993">
    <property type="entry name" value="PH-like_dom_sf"/>
</dbReference>
<organism evidence="5 6">
    <name type="scientific">Saccharata proteae CBS 121410</name>
    <dbReference type="NCBI Taxonomy" id="1314787"/>
    <lineage>
        <taxon>Eukaryota</taxon>
        <taxon>Fungi</taxon>
        <taxon>Dikarya</taxon>
        <taxon>Ascomycota</taxon>
        <taxon>Pezizomycotina</taxon>
        <taxon>Dothideomycetes</taxon>
        <taxon>Dothideomycetes incertae sedis</taxon>
        <taxon>Botryosphaeriales</taxon>
        <taxon>Saccharataceae</taxon>
        <taxon>Saccharata</taxon>
    </lineage>
</organism>
<sequence length="840" mass="91117">MSLLQNQDFVLYQLRTAYLSSIKDGVGERLINVNTSVLNNPAFRAAGWVPSAAEIKRTYSPPIPTAIASDYFQAPRSAGLSVPGYGDDEEEGGMVTGGGGSNDTVGPVLNSKRRRRKEQLEEEDSSDLSDDSDDDGEGQRAAQQIKFTKMPVRMRAGSSPTQTTKFADAPELIMVTSPSRPPDSGRLRRNSADGLETVQERPRRDTVTSSEMSSENELDPSVFKRKQVNPRRAVQASNLLSERIQEVEGENVQDDDADPDAGLDDSDLDSDFGGSAGSNSLLAESADPLDSTPPTKPMASIPSLAVPQGNSPSKRMRQGAAALPSLPPPRPISMVQPVSALTQALKAKDKKPADPFQRFATLSGKGDPNPLYLKIYAPFSNKPNKAFEVLLRRSADEGRTVTVAEAVGLALWRYCEEGLEPPIPDEKKNVNKWVLRIWEDDEVDYEFPAFGRTQPITQFTSTNNKPQRPRARDRPWDEFALVEASPAEFSENEKSTPQYSKDAVDTQSGGSSDLQKIPTQNSSNASFQHLQPIPSATLGRFENPITGPSFAPSAIRKDSTNLLDAPTVTVSHSTPRTGAPRTLTIRFISDDGMSRTSRLEVTTDTYLAEVFERVCRDLQVDKALYNLKVSGTSTVAPADRTVEALGAHTDLNLTRRRFVGDGAIGLSGSPGSSSPNAPLLISTGGTPKKKGKHAAASTGLLQQLAAKQDALLSLTTTNASYKRYIVTRKQPMSFTPSSTRILALDGEYMHIMPADTTIAAGGGGKSKAPSTGKTATFHFSSVVGAKVSSKHPKTFRVIVFKETETKRYDFEASNRAESMEIVREVMRGVDKFAEVNYPHG</sequence>
<proteinExistence type="inferred from homology"/>
<dbReference type="PANTHER" id="PTHR13335">
    <property type="entry name" value="TARGET OF RAPAMYCIN COMPLEX 2 SUBUNIT MAPKAP1"/>
    <property type="match status" value="1"/>
</dbReference>
<reference evidence="5" key="1">
    <citation type="journal article" date="2020" name="Stud. Mycol.">
        <title>101 Dothideomycetes genomes: a test case for predicting lifestyles and emergence of pathogens.</title>
        <authorList>
            <person name="Haridas S."/>
            <person name="Albert R."/>
            <person name="Binder M."/>
            <person name="Bloem J."/>
            <person name="Labutti K."/>
            <person name="Salamov A."/>
            <person name="Andreopoulos B."/>
            <person name="Baker S."/>
            <person name="Barry K."/>
            <person name="Bills G."/>
            <person name="Bluhm B."/>
            <person name="Cannon C."/>
            <person name="Castanera R."/>
            <person name="Culley D."/>
            <person name="Daum C."/>
            <person name="Ezra D."/>
            <person name="Gonzalez J."/>
            <person name="Henrissat B."/>
            <person name="Kuo A."/>
            <person name="Liang C."/>
            <person name="Lipzen A."/>
            <person name="Lutzoni F."/>
            <person name="Magnuson J."/>
            <person name="Mondo S."/>
            <person name="Nolan M."/>
            <person name="Ohm R."/>
            <person name="Pangilinan J."/>
            <person name="Park H.-J."/>
            <person name="Ramirez L."/>
            <person name="Alfaro M."/>
            <person name="Sun H."/>
            <person name="Tritt A."/>
            <person name="Yoshinaga Y."/>
            <person name="Zwiers L.-H."/>
            <person name="Turgeon B."/>
            <person name="Goodwin S."/>
            <person name="Spatafora J."/>
            <person name="Crous P."/>
            <person name="Grigoriev I."/>
        </authorList>
    </citation>
    <scope>NUCLEOTIDE SEQUENCE</scope>
    <source>
        <strain evidence="5">CBS 121410</strain>
    </source>
</reference>
<dbReference type="GO" id="GO:0038203">
    <property type="term" value="P:TORC2 signaling"/>
    <property type="evidence" value="ECO:0007669"/>
    <property type="project" value="TreeGrafter"/>
</dbReference>
<feature type="region of interest" description="Disordered" evidence="2">
    <location>
        <begin position="456"/>
        <end position="475"/>
    </location>
</feature>
<protein>
    <submittedName>
        <fullName evidence="5">SIN1-domain-containing protein</fullName>
    </submittedName>
</protein>
<feature type="domain" description="CRIM" evidence="3">
    <location>
        <begin position="339"/>
        <end position="493"/>
    </location>
</feature>
<evidence type="ECO:0000256" key="1">
    <source>
        <dbReference type="ARBA" id="ARBA00009407"/>
    </source>
</evidence>
<dbReference type="InterPro" id="IPR031567">
    <property type="entry name" value="CRIM_dom"/>
</dbReference>
<gene>
    <name evidence="5" type="ORF">K490DRAFT_74450</name>
</gene>
<feature type="domain" description="SIN1-type PH" evidence="4">
    <location>
        <begin position="720"/>
        <end position="826"/>
    </location>
</feature>
<dbReference type="GO" id="GO:0005886">
    <property type="term" value="C:plasma membrane"/>
    <property type="evidence" value="ECO:0007669"/>
    <property type="project" value="TreeGrafter"/>
</dbReference>
<evidence type="ECO:0000259" key="4">
    <source>
        <dbReference type="Pfam" id="PF16979"/>
    </source>
</evidence>